<evidence type="ECO:0000259" key="6">
    <source>
        <dbReference type="PROSITE" id="PS50203"/>
    </source>
</evidence>
<evidence type="ECO:0000313" key="8">
    <source>
        <dbReference type="Proteomes" id="UP000230914"/>
    </source>
</evidence>
<keyword evidence="4 5" id="KW-0788">Thiol protease</keyword>
<dbReference type="InterPro" id="IPR022684">
    <property type="entry name" value="Calpain_cysteine_protease"/>
</dbReference>
<feature type="active site" evidence="5">
    <location>
        <position position="350"/>
    </location>
</feature>
<keyword evidence="2 5" id="KW-0645">Protease</keyword>
<comment type="similarity">
    <text evidence="1">Belongs to the peptidase C2 family.</text>
</comment>
<dbReference type="InterPro" id="IPR001300">
    <property type="entry name" value="Peptidase_C2_calpain_cat"/>
</dbReference>
<evidence type="ECO:0000256" key="2">
    <source>
        <dbReference type="ARBA" id="ARBA00022670"/>
    </source>
</evidence>
<evidence type="ECO:0000313" key="7">
    <source>
        <dbReference type="EMBL" id="PIE32284.1"/>
    </source>
</evidence>
<dbReference type="SMART" id="SM00230">
    <property type="entry name" value="CysPc"/>
    <property type="match status" value="1"/>
</dbReference>
<sequence>MIAVQRSPEMPVMYGAESDELDRLARVMDSEADELDQQSRLLTSNLRSIMWIGEIVDRFMAHWNGRLLPRLGVSAAFLREAAVELRHHADEQRTTSAADAGLAPVSSLNSDYSTKIDDDKRIAGTFTPDDPLYDDEPVDVGDGIVGPMIEPDDVSQGGFGDCYLMTGLIVVADQNPGLISDAITDNGDGTYNVRFFNSNGNADYVRVTPEFPEIEVRADDGTWHSSSGTAGEGDGELWPRLLEKAYGQWRSGSDDLVDIYSYLDEGGHASDVYSALSGQPSQQYDDLPAISLDELESMHDEGGYAVSLSSLNDGEKKDATYEIGEHVLYRSHAYWVDEVDAEAGTVTVRNPWGYDRDKFEMTYDEFTRAFDRIDVNTLGKNDTHLP</sequence>
<dbReference type="Pfam" id="PF00648">
    <property type="entry name" value="Peptidase_C2"/>
    <property type="match status" value="1"/>
</dbReference>
<evidence type="ECO:0000256" key="1">
    <source>
        <dbReference type="ARBA" id="ARBA00007623"/>
    </source>
</evidence>
<protein>
    <recommendedName>
        <fullName evidence="6">Calpain catalytic domain-containing protein</fullName>
    </recommendedName>
</protein>
<dbReference type="InterPro" id="IPR038765">
    <property type="entry name" value="Papain-like_cys_pep_sf"/>
</dbReference>
<dbReference type="GO" id="GO:0006508">
    <property type="term" value="P:proteolysis"/>
    <property type="evidence" value="ECO:0007669"/>
    <property type="project" value="UniProtKB-KW"/>
</dbReference>
<dbReference type="EMBL" id="PDSL01000051">
    <property type="protein sequence ID" value="PIE32284.1"/>
    <property type="molecule type" value="Genomic_DNA"/>
</dbReference>
<feature type="active site" evidence="5">
    <location>
        <position position="332"/>
    </location>
</feature>
<accession>A0A2G6K9E7</accession>
<reference evidence="7 8" key="1">
    <citation type="submission" date="2017-10" db="EMBL/GenBank/DDBJ databases">
        <title>Novel microbial diversity and functional potential in the marine mammal oral microbiome.</title>
        <authorList>
            <person name="Dudek N.K."/>
            <person name="Sun C.L."/>
            <person name="Burstein D."/>
            <person name="Kantor R.S."/>
            <person name="Aliaga Goltsman D.S."/>
            <person name="Bik E.M."/>
            <person name="Thomas B.C."/>
            <person name="Banfield J.F."/>
            <person name="Relman D.A."/>
        </authorList>
    </citation>
    <scope>NUCLEOTIDE SEQUENCE [LARGE SCALE GENOMIC DNA]</scope>
    <source>
        <strain evidence="7">DOLJORAL78_61_10</strain>
    </source>
</reference>
<feature type="domain" description="Calpain catalytic" evidence="6">
    <location>
        <begin position="151"/>
        <end position="353"/>
    </location>
</feature>
<dbReference type="Proteomes" id="UP000230914">
    <property type="component" value="Unassembled WGS sequence"/>
</dbReference>
<dbReference type="PANTHER" id="PTHR10183">
    <property type="entry name" value="CALPAIN"/>
    <property type="match status" value="1"/>
</dbReference>
<proteinExistence type="inferred from homology"/>
<gene>
    <name evidence="7" type="ORF">CSA55_03680</name>
</gene>
<dbReference type="SUPFAM" id="SSF54001">
    <property type="entry name" value="Cysteine proteinases"/>
    <property type="match status" value="1"/>
</dbReference>
<dbReference type="AlphaFoldDB" id="A0A2G6K9E7"/>
<comment type="caution">
    <text evidence="7">The sequence shown here is derived from an EMBL/GenBank/DDBJ whole genome shotgun (WGS) entry which is preliminary data.</text>
</comment>
<dbReference type="PANTHER" id="PTHR10183:SF379">
    <property type="entry name" value="CALPAIN-5"/>
    <property type="match status" value="1"/>
</dbReference>
<keyword evidence="3 5" id="KW-0378">Hydrolase</keyword>
<evidence type="ECO:0000256" key="4">
    <source>
        <dbReference type="ARBA" id="ARBA00022807"/>
    </source>
</evidence>
<name>A0A2G6K9E7_9ACTN</name>
<evidence type="ECO:0000256" key="5">
    <source>
        <dbReference type="PROSITE-ProRule" id="PRU00239"/>
    </source>
</evidence>
<dbReference type="PROSITE" id="PS50203">
    <property type="entry name" value="CALPAIN_CAT"/>
    <property type="match status" value="1"/>
</dbReference>
<evidence type="ECO:0000256" key="3">
    <source>
        <dbReference type="ARBA" id="ARBA00022801"/>
    </source>
</evidence>
<dbReference type="GO" id="GO:0004198">
    <property type="term" value="F:calcium-dependent cysteine-type endopeptidase activity"/>
    <property type="evidence" value="ECO:0007669"/>
    <property type="project" value="InterPro"/>
</dbReference>
<organism evidence="7 8">
    <name type="scientific">Ilumatobacter coccineus</name>
    <dbReference type="NCBI Taxonomy" id="467094"/>
    <lineage>
        <taxon>Bacteria</taxon>
        <taxon>Bacillati</taxon>
        <taxon>Actinomycetota</taxon>
        <taxon>Acidimicrobiia</taxon>
        <taxon>Acidimicrobiales</taxon>
        <taxon>Ilumatobacteraceae</taxon>
        <taxon>Ilumatobacter</taxon>
    </lineage>
</organism>
<feature type="active site" evidence="5">
    <location>
        <position position="162"/>
    </location>
</feature>